<accession>A0A5E4NBX2</accession>
<dbReference type="PANTHER" id="PTHR11067">
    <property type="entry name" value="INOSINE TRIPHOSPHATE PYROPHOSPHATASE/HAM1 PROTEIN"/>
    <property type="match status" value="1"/>
</dbReference>
<feature type="binding site" evidence="14">
    <location>
        <begin position="132"/>
        <end position="133"/>
    </location>
    <ligand>
        <name>ITP</name>
        <dbReference type="ChEBI" id="CHEBI:61402"/>
    </ligand>
</feature>
<dbReference type="HAMAP" id="MF_03148">
    <property type="entry name" value="HAM1_NTPase"/>
    <property type="match status" value="1"/>
</dbReference>
<evidence type="ECO:0000256" key="6">
    <source>
        <dbReference type="ARBA" id="ARBA00022801"/>
    </source>
</evidence>
<evidence type="ECO:0000256" key="8">
    <source>
        <dbReference type="ARBA" id="ARBA00023080"/>
    </source>
</evidence>
<dbReference type="InterPro" id="IPR002637">
    <property type="entry name" value="RdgB/HAM1"/>
</dbReference>
<dbReference type="SUPFAM" id="SSF52972">
    <property type="entry name" value="ITPase-like"/>
    <property type="match status" value="1"/>
</dbReference>
<evidence type="ECO:0000313" key="18">
    <source>
        <dbReference type="Proteomes" id="UP000325440"/>
    </source>
</evidence>
<feature type="binding site" evidence="14">
    <location>
        <position position="116"/>
    </location>
    <ligand>
        <name>ITP</name>
        <dbReference type="ChEBI" id="CHEBI:61402"/>
    </ligand>
</feature>
<keyword evidence="7 14" id="KW-0460">Magnesium</keyword>
<dbReference type="PANTHER" id="PTHR11067:SF9">
    <property type="entry name" value="INOSINE TRIPHOSPHATE PYROPHOSPHATASE"/>
    <property type="match status" value="1"/>
</dbReference>
<evidence type="ECO:0000313" key="17">
    <source>
        <dbReference type="EMBL" id="VVC42354.1"/>
    </source>
</evidence>
<keyword evidence="6 14" id="KW-0378">Hydrolase</keyword>
<dbReference type="FunFam" id="3.90.950.10:FF:000003">
    <property type="entry name" value="Inosine triphosphate pyrophosphatase"/>
    <property type="match status" value="1"/>
</dbReference>
<keyword evidence="16" id="KW-0732">Signal</keyword>
<comment type="function">
    <text evidence="14">Pyrophosphatase that hydrolyzes non-canonical purine nucleotides such as inosine triphosphate (ITP), deoxyinosine triphosphate (dITP) or xanthosine 5'-triphosphate (XTP) to their respective monophosphate derivatives. The enzyme does not distinguish between the deoxy- and ribose forms. Probably excludes non-canonical purines from RNA and DNA precursor pools, thus preventing their incorporation into RNA and DNA and avoiding chromosomal lesions.</text>
</comment>
<dbReference type="AlphaFoldDB" id="A0A5E4NBX2"/>
<feature type="binding site" evidence="14">
    <location>
        <position position="230"/>
    </location>
    <ligand>
        <name>ITP</name>
        <dbReference type="ChEBI" id="CHEBI:61402"/>
    </ligand>
</feature>
<dbReference type="GO" id="GO:0005737">
    <property type="term" value="C:cytoplasm"/>
    <property type="evidence" value="ECO:0007669"/>
    <property type="project" value="UniProtKB-SubCell"/>
</dbReference>
<sequence>MNKWSWLMINILAFVQTIQLFNSIAYGTSLDYNLHQEEFILSPRKFHERQRRSSYAMSAALTRKKISFITGNEKKLQEVLQIFEKMYNGTLPFELSRMNVNLDELQGDRNFICKKKALQAFKIVKGPCIVEDTSLCFNALGGLPGPYVKWFTEAVGPSGLYRMLQGFNDKSATAVCTIAYVNQDGKVTIFSGETSGTIVNPTTEETFGWDSCFQPTGYDITFAHMTKEEKNLISHRIKAMKKLKDHFELFLNDV</sequence>
<organism evidence="17 18">
    <name type="scientific">Cinara cedri</name>
    <dbReference type="NCBI Taxonomy" id="506608"/>
    <lineage>
        <taxon>Eukaryota</taxon>
        <taxon>Metazoa</taxon>
        <taxon>Ecdysozoa</taxon>
        <taxon>Arthropoda</taxon>
        <taxon>Hexapoda</taxon>
        <taxon>Insecta</taxon>
        <taxon>Pterygota</taxon>
        <taxon>Neoptera</taxon>
        <taxon>Paraneoptera</taxon>
        <taxon>Hemiptera</taxon>
        <taxon>Sternorrhyncha</taxon>
        <taxon>Aphidomorpha</taxon>
        <taxon>Aphidoidea</taxon>
        <taxon>Aphididae</taxon>
        <taxon>Lachninae</taxon>
        <taxon>Cinara</taxon>
    </lineage>
</organism>
<comment type="catalytic activity">
    <reaction evidence="12">
        <text>dITP + H2O = dIMP + diphosphate + H(+)</text>
        <dbReference type="Rhea" id="RHEA:28342"/>
        <dbReference type="ChEBI" id="CHEBI:15377"/>
        <dbReference type="ChEBI" id="CHEBI:15378"/>
        <dbReference type="ChEBI" id="CHEBI:33019"/>
        <dbReference type="ChEBI" id="CHEBI:61194"/>
        <dbReference type="ChEBI" id="CHEBI:61382"/>
        <dbReference type="EC" id="3.6.1.66"/>
    </reaction>
    <physiologicalReaction direction="left-to-right" evidence="12">
        <dbReference type="Rhea" id="RHEA:28343"/>
    </physiologicalReaction>
</comment>
<dbReference type="NCBIfam" id="TIGR00042">
    <property type="entry name" value="RdgB/HAM1 family non-canonical purine NTP pyrophosphatase"/>
    <property type="match status" value="1"/>
</dbReference>
<feature type="binding site" evidence="14">
    <location>
        <begin position="235"/>
        <end position="236"/>
    </location>
    <ligand>
        <name>ITP</name>
        <dbReference type="ChEBI" id="CHEBI:61402"/>
    </ligand>
</feature>
<dbReference type="OrthoDB" id="6288734at2759"/>
<feature type="binding site" evidence="14">
    <location>
        <begin position="207"/>
        <end position="210"/>
    </location>
    <ligand>
        <name>ITP</name>
        <dbReference type="ChEBI" id="CHEBI:61402"/>
    </ligand>
</feature>
<feature type="binding site" evidence="14">
    <location>
        <begin position="70"/>
        <end position="75"/>
    </location>
    <ligand>
        <name>ITP</name>
        <dbReference type="ChEBI" id="CHEBI:61402"/>
    </ligand>
</feature>
<evidence type="ECO:0000256" key="16">
    <source>
        <dbReference type="SAM" id="SignalP"/>
    </source>
</evidence>
<dbReference type="GO" id="GO:0036222">
    <property type="term" value="F:XTP diphosphatase activity"/>
    <property type="evidence" value="ECO:0007669"/>
    <property type="project" value="UniProtKB-UniRule"/>
</dbReference>
<feature type="signal peptide" evidence="16">
    <location>
        <begin position="1"/>
        <end position="20"/>
    </location>
</feature>
<comment type="cofactor">
    <cofactor evidence="14">
        <name>Mg(2+)</name>
        <dbReference type="ChEBI" id="CHEBI:18420"/>
    </cofactor>
    <cofactor evidence="14">
        <name>Mn(2+)</name>
        <dbReference type="ChEBI" id="CHEBI:29035"/>
    </cofactor>
    <text evidence="14">Binds 1 divalent metal cation per subunit; can use either Mg(2+) or Mn(2+).</text>
</comment>
<dbReference type="EMBL" id="CABPRJ010001948">
    <property type="protein sequence ID" value="VVC42354.1"/>
    <property type="molecule type" value="Genomic_DNA"/>
</dbReference>
<dbReference type="GO" id="GO:0036220">
    <property type="term" value="F:ITP diphosphatase activity"/>
    <property type="evidence" value="ECO:0007669"/>
    <property type="project" value="UniProtKB-UniRule"/>
</dbReference>
<feature type="chain" id="PRO_5023135166" description="Inosine triphosphate pyrophosphatase" evidence="16">
    <location>
        <begin position="21"/>
        <end position="254"/>
    </location>
</feature>
<dbReference type="GO" id="GO:0035870">
    <property type="term" value="F:dITP diphosphatase activity"/>
    <property type="evidence" value="ECO:0007669"/>
    <property type="project" value="UniProtKB-UniRule"/>
</dbReference>
<dbReference type="InterPro" id="IPR027502">
    <property type="entry name" value="ITPase"/>
</dbReference>
<comment type="catalytic activity">
    <reaction evidence="11">
        <text>ITP + H2O = IMP + diphosphate + H(+)</text>
        <dbReference type="Rhea" id="RHEA:29399"/>
        <dbReference type="ChEBI" id="CHEBI:15377"/>
        <dbReference type="ChEBI" id="CHEBI:15378"/>
        <dbReference type="ChEBI" id="CHEBI:33019"/>
        <dbReference type="ChEBI" id="CHEBI:58053"/>
        <dbReference type="ChEBI" id="CHEBI:61402"/>
        <dbReference type="EC" id="3.6.1.66"/>
    </reaction>
    <physiologicalReaction direction="left-to-right" evidence="11">
        <dbReference type="Rhea" id="RHEA:29400"/>
    </physiologicalReaction>
</comment>
<dbReference type="GO" id="GO:0000166">
    <property type="term" value="F:nucleotide binding"/>
    <property type="evidence" value="ECO:0007669"/>
    <property type="project" value="UniProtKB-KW"/>
</dbReference>
<evidence type="ECO:0000256" key="10">
    <source>
        <dbReference type="ARBA" id="ARBA00054940"/>
    </source>
</evidence>
<comment type="catalytic activity">
    <reaction evidence="13">
        <text>N(6)-hydroxy-dATP + H2O = N(6)-hydroxy-dAMP + diphosphate + H(+)</text>
        <dbReference type="Rhea" id="RHEA:83971"/>
        <dbReference type="ChEBI" id="CHEBI:15377"/>
        <dbReference type="ChEBI" id="CHEBI:15378"/>
        <dbReference type="ChEBI" id="CHEBI:33019"/>
        <dbReference type="ChEBI" id="CHEBI:233529"/>
        <dbReference type="ChEBI" id="CHEBI:233530"/>
    </reaction>
    <physiologicalReaction direction="left-to-right" evidence="13">
        <dbReference type="Rhea" id="RHEA:83972"/>
    </physiologicalReaction>
</comment>
<evidence type="ECO:0000256" key="7">
    <source>
        <dbReference type="ARBA" id="ARBA00022842"/>
    </source>
</evidence>
<comment type="function">
    <text evidence="10">Pyrophosphatase that hydrolyzes the non-canonical purine nucleotides inosine triphosphate (ITP), deoxyinosine triphosphate (dITP) as well as 2'-deoxy-N-6-hydroxylaminopurine triphosphate (dHAPTP) and xanthosine 5'-triphosphate (XTP) to their respective monophosphate derivatives. The enzyme does not distinguish between the deoxy- and ribose forms. Probably excludes non-canonical purines from RNA and DNA precursor pools, thus preventing their incorporation into RNA and DNA and avoiding chromosomal lesions.</text>
</comment>
<dbReference type="EC" id="3.6.1.66" evidence="14"/>
<dbReference type="CDD" id="cd00515">
    <property type="entry name" value="HAM1"/>
    <property type="match status" value="1"/>
</dbReference>
<keyword evidence="9 14" id="KW-0464">Manganese</keyword>
<keyword evidence="3 14" id="KW-0963">Cytoplasm</keyword>
<evidence type="ECO:0000256" key="3">
    <source>
        <dbReference type="ARBA" id="ARBA00022490"/>
    </source>
</evidence>
<evidence type="ECO:0000256" key="2">
    <source>
        <dbReference type="ARBA" id="ARBA00008023"/>
    </source>
</evidence>
<evidence type="ECO:0000256" key="14">
    <source>
        <dbReference type="HAMAP-Rule" id="MF_03148"/>
    </source>
</evidence>
<evidence type="ECO:0000256" key="13">
    <source>
        <dbReference type="ARBA" id="ARBA00093271"/>
    </source>
</evidence>
<feature type="binding site" evidence="14">
    <location>
        <position position="132"/>
    </location>
    <ligand>
        <name>Mg(2+)</name>
        <dbReference type="ChEBI" id="CHEBI:18420"/>
    </ligand>
</feature>
<dbReference type="GO" id="GO:0009204">
    <property type="term" value="P:deoxyribonucleoside triphosphate catabolic process"/>
    <property type="evidence" value="ECO:0007669"/>
    <property type="project" value="UniProtKB-UniRule"/>
</dbReference>
<keyword evidence="4 14" id="KW-0479">Metal-binding</keyword>
<keyword evidence="8 14" id="KW-0546">Nucleotide metabolism</keyword>
<protein>
    <recommendedName>
        <fullName evidence="14">Inosine triphosphate pyrophosphatase</fullName>
        <shortName evidence="14">ITPase</shortName>
        <shortName evidence="14">Inosine triphosphatase</shortName>
        <ecNumber evidence="14">3.6.1.66</ecNumber>
    </recommendedName>
    <alternativeName>
        <fullName evidence="14">Non-canonical purine NTP pyrophosphatase</fullName>
    </alternativeName>
    <alternativeName>
        <fullName evidence="14">Non-standard purine NTP pyrophosphatase</fullName>
    </alternativeName>
    <alternativeName>
        <fullName evidence="14">Nucleoside-triphosphate diphosphatase</fullName>
    </alternativeName>
    <alternativeName>
        <fullName evidence="14">Nucleoside-triphosphate pyrophosphatase</fullName>
        <shortName evidence="14">NTPase</shortName>
    </alternativeName>
    <alternativeName>
        <fullName evidence="14">XTP/dITP diphosphatase</fullName>
    </alternativeName>
</protein>
<comment type="catalytic activity">
    <reaction evidence="14">
        <text>XTP + H2O = XMP + diphosphate + H(+)</text>
        <dbReference type="Rhea" id="RHEA:28610"/>
        <dbReference type="ChEBI" id="CHEBI:15377"/>
        <dbReference type="ChEBI" id="CHEBI:15378"/>
        <dbReference type="ChEBI" id="CHEBI:33019"/>
        <dbReference type="ChEBI" id="CHEBI:57464"/>
        <dbReference type="ChEBI" id="CHEBI:61314"/>
        <dbReference type="EC" id="3.6.1.66"/>
    </reaction>
</comment>
<name>A0A5E4NBX2_9HEMI</name>
<dbReference type="InterPro" id="IPR029001">
    <property type="entry name" value="ITPase-like_fam"/>
</dbReference>
<evidence type="ECO:0000256" key="5">
    <source>
        <dbReference type="ARBA" id="ARBA00022741"/>
    </source>
</evidence>
<comment type="subunit">
    <text evidence="14">Homodimer.</text>
</comment>
<keyword evidence="18" id="KW-1185">Reference proteome</keyword>
<evidence type="ECO:0000256" key="9">
    <source>
        <dbReference type="ARBA" id="ARBA00023211"/>
    </source>
</evidence>
<proteinExistence type="inferred from homology"/>
<dbReference type="Pfam" id="PF01725">
    <property type="entry name" value="Ham1p_like"/>
    <property type="match status" value="1"/>
</dbReference>
<reference evidence="17 18" key="1">
    <citation type="submission" date="2019-08" db="EMBL/GenBank/DDBJ databases">
        <authorList>
            <person name="Alioto T."/>
            <person name="Alioto T."/>
            <person name="Gomez Garrido J."/>
        </authorList>
    </citation>
    <scope>NUCLEOTIDE SEQUENCE [LARGE SCALE GENOMIC DNA]</scope>
</reference>
<keyword evidence="5 14" id="KW-0547">Nucleotide-binding</keyword>
<evidence type="ECO:0000256" key="12">
    <source>
        <dbReference type="ARBA" id="ARBA00093255"/>
    </source>
</evidence>
<evidence type="ECO:0000256" key="1">
    <source>
        <dbReference type="ARBA" id="ARBA00004496"/>
    </source>
</evidence>
<evidence type="ECO:0000256" key="15">
    <source>
        <dbReference type="RuleBase" id="RU003781"/>
    </source>
</evidence>
<feature type="binding site" evidence="14">
    <location>
        <position position="104"/>
    </location>
    <ligand>
        <name>Mg(2+)</name>
        <dbReference type="ChEBI" id="CHEBI:18420"/>
    </ligand>
</feature>
<gene>
    <name evidence="17" type="ORF">CINCED_3A005848</name>
</gene>
<dbReference type="GO" id="GO:0046872">
    <property type="term" value="F:metal ion binding"/>
    <property type="evidence" value="ECO:0007669"/>
    <property type="project" value="UniProtKB-KW"/>
</dbReference>
<evidence type="ECO:0000256" key="4">
    <source>
        <dbReference type="ARBA" id="ARBA00022723"/>
    </source>
</evidence>
<dbReference type="Proteomes" id="UP000325440">
    <property type="component" value="Unassembled WGS sequence"/>
</dbReference>
<comment type="similarity">
    <text evidence="2 14 15">Belongs to the HAM1 NTPase family.</text>
</comment>
<dbReference type="GO" id="GO:0009117">
    <property type="term" value="P:nucleotide metabolic process"/>
    <property type="evidence" value="ECO:0007669"/>
    <property type="project" value="UniProtKB-KW"/>
</dbReference>
<dbReference type="Gene3D" id="3.90.950.10">
    <property type="match status" value="1"/>
</dbReference>
<evidence type="ECO:0000256" key="11">
    <source>
        <dbReference type="ARBA" id="ARBA00093218"/>
    </source>
</evidence>
<comment type="subcellular location">
    <subcellularLocation>
        <location evidence="1 14">Cytoplasm</location>
    </subcellularLocation>
</comment>